<comment type="caution">
    <text evidence="2">The sequence shown here is derived from an EMBL/GenBank/DDBJ whole genome shotgun (WGS) entry which is preliminary data.</text>
</comment>
<evidence type="ECO:0000256" key="1">
    <source>
        <dbReference type="SAM" id="MobiDB-lite"/>
    </source>
</evidence>
<feature type="compositionally biased region" description="Basic and acidic residues" evidence="1">
    <location>
        <begin position="36"/>
        <end position="51"/>
    </location>
</feature>
<organism evidence="2 3">
    <name type="scientific">Marasmius crinis-equi</name>
    <dbReference type="NCBI Taxonomy" id="585013"/>
    <lineage>
        <taxon>Eukaryota</taxon>
        <taxon>Fungi</taxon>
        <taxon>Dikarya</taxon>
        <taxon>Basidiomycota</taxon>
        <taxon>Agaricomycotina</taxon>
        <taxon>Agaricomycetes</taxon>
        <taxon>Agaricomycetidae</taxon>
        <taxon>Agaricales</taxon>
        <taxon>Marasmiineae</taxon>
        <taxon>Marasmiaceae</taxon>
        <taxon>Marasmius</taxon>
    </lineage>
</organism>
<feature type="region of interest" description="Disordered" evidence="1">
    <location>
        <begin position="1"/>
        <end position="22"/>
    </location>
</feature>
<name>A0ABR3FFH6_9AGAR</name>
<evidence type="ECO:0000313" key="2">
    <source>
        <dbReference type="EMBL" id="KAL0573885.1"/>
    </source>
</evidence>
<gene>
    <name evidence="2" type="ORF">V5O48_008057</name>
</gene>
<feature type="compositionally biased region" description="Basic residues" evidence="1">
    <location>
        <begin position="52"/>
        <end position="68"/>
    </location>
</feature>
<proteinExistence type="predicted"/>
<dbReference type="Proteomes" id="UP001465976">
    <property type="component" value="Unassembled WGS sequence"/>
</dbReference>
<protein>
    <submittedName>
        <fullName evidence="2">Uncharacterized protein</fullName>
    </submittedName>
</protein>
<accession>A0ABR3FFH6</accession>
<dbReference type="EMBL" id="JBAHYK010000449">
    <property type="protein sequence ID" value="KAL0573885.1"/>
    <property type="molecule type" value="Genomic_DNA"/>
</dbReference>
<evidence type="ECO:0000313" key="3">
    <source>
        <dbReference type="Proteomes" id="UP001465976"/>
    </source>
</evidence>
<reference evidence="2 3" key="1">
    <citation type="submission" date="2024-02" db="EMBL/GenBank/DDBJ databases">
        <title>A draft genome for the cacao thread blight pathogen Marasmius crinis-equi.</title>
        <authorList>
            <person name="Cohen S.P."/>
            <person name="Baruah I.K."/>
            <person name="Amoako-Attah I."/>
            <person name="Bukari Y."/>
            <person name="Meinhardt L.W."/>
            <person name="Bailey B.A."/>
        </authorList>
    </citation>
    <scope>NUCLEOTIDE SEQUENCE [LARGE SCALE GENOMIC DNA]</scope>
    <source>
        <strain evidence="2 3">GH-76</strain>
    </source>
</reference>
<feature type="compositionally biased region" description="Basic and acidic residues" evidence="1">
    <location>
        <begin position="1"/>
        <end position="11"/>
    </location>
</feature>
<sequence>MYKESKRDRLKATISSPTPVDVVLPPLQTFKPILSTEDKTDAGIGDTERGRRSTIRRKLTKRFKTRSRPGREPSRAGDDGYLSSPEKAPSRSKSRARAFFKIANLSQSQLPSEVVQVPPPPLPRMTIKFQTPIAARYAKMLDGALDKGATIESYVGCPS</sequence>
<keyword evidence="3" id="KW-1185">Reference proteome</keyword>
<feature type="region of interest" description="Disordered" evidence="1">
    <location>
        <begin position="34"/>
        <end position="95"/>
    </location>
</feature>
<feature type="compositionally biased region" description="Basic and acidic residues" evidence="1">
    <location>
        <begin position="69"/>
        <end position="78"/>
    </location>
</feature>